<reference evidence="2" key="1">
    <citation type="submission" date="2018-03" db="EMBL/GenBank/DDBJ databases">
        <title>Twenty-four Novel Viral Genomes identified from the Dushanzi Mud Volcanic Sediment in Xinjiang, China.</title>
        <authorList>
            <person name="Han L."/>
        </authorList>
    </citation>
    <scope>NUCLEOTIDE SEQUENCE</scope>
</reference>
<sequence>MSLKDILSRKQEPNKNRLLKVIAVYDSKAQVFNQPQFLRSAGEASRAWEAALTDPKQIFCAHPADFTLFEIGEYDDQTGTLYPHQIHVNLGNGAVCKPPSTPNPQMLPMQNLEPQQPYHPKAEI</sequence>
<dbReference type="EMBL" id="MH029525">
    <property type="protein sequence ID" value="AVQ10234.1"/>
    <property type="molecule type" value="Genomic_DNA"/>
</dbReference>
<feature type="region of interest" description="Disordered" evidence="1">
    <location>
        <begin position="96"/>
        <end position="124"/>
    </location>
</feature>
<dbReference type="InterPro" id="IPR046781">
    <property type="entry name" value="Phage_ORF5"/>
</dbReference>
<accession>A0A2R3UAG8</accession>
<organism evidence="2">
    <name type="scientific">Gokushovirinae environmental samples</name>
    <dbReference type="NCBI Taxonomy" id="1478972"/>
    <lineage>
        <taxon>Viruses</taxon>
        <taxon>Monodnaviria</taxon>
        <taxon>Sangervirae</taxon>
        <taxon>Phixviricota</taxon>
        <taxon>Malgrandaviricetes</taxon>
        <taxon>Petitvirales</taxon>
        <taxon>Microviridae</taxon>
        <taxon>environmental samples</taxon>
    </lineage>
</organism>
<proteinExistence type="predicted"/>
<dbReference type="Pfam" id="PF20577">
    <property type="entry name" value="Phage_ORF5"/>
    <property type="match status" value="1"/>
</dbReference>
<evidence type="ECO:0000256" key="1">
    <source>
        <dbReference type="SAM" id="MobiDB-lite"/>
    </source>
</evidence>
<name>A0A2R3UAG8_9VIRU</name>
<evidence type="ECO:0000313" key="2">
    <source>
        <dbReference type="EMBL" id="AVQ10234.1"/>
    </source>
</evidence>
<protein>
    <submittedName>
        <fullName evidence="2">Nonstructural protein</fullName>
    </submittedName>
</protein>